<dbReference type="SMART" id="SM00421">
    <property type="entry name" value="HTH_LUXR"/>
    <property type="match status" value="1"/>
</dbReference>
<dbReference type="CDD" id="cd06170">
    <property type="entry name" value="LuxR_C_like"/>
    <property type="match status" value="1"/>
</dbReference>
<dbReference type="PANTHER" id="PTHR43214:SF24">
    <property type="entry name" value="TRANSCRIPTIONAL REGULATORY PROTEIN NARL-RELATED"/>
    <property type="match status" value="1"/>
</dbReference>
<dbReference type="InterPro" id="IPR039420">
    <property type="entry name" value="WalR-like"/>
</dbReference>
<dbReference type="GO" id="GO:0003677">
    <property type="term" value="F:DNA binding"/>
    <property type="evidence" value="ECO:0007669"/>
    <property type="project" value="UniProtKB-KW"/>
</dbReference>
<dbReference type="Gene3D" id="3.40.50.2300">
    <property type="match status" value="1"/>
</dbReference>
<evidence type="ECO:0000256" key="2">
    <source>
        <dbReference type="ARBA" id="ARBA00023015"/>
    </source>
</evidence>
<dbReference type="Proteomes" id="UP000243528">
    <property type="component" value="Unassembled WGS sequence"/>
</dbReference>
<evidence type="ECO:0000259" key="6">
    <source>
        <dbReference type="PROSITE" id="PS50043"/>
    </source>
</evidence>
<dbReference type="PROSITE" id="PS50110">
    <property type="entry name" value="RESPONSE_REGULATORY"/>
    <property type="match status" value="1"/>
</dbReference>
<dbReference type="CDD" id="cd17535">
    <property type="entry name" value="REC_NarL-like"/>
    <property type="match status" value="1"/>
</dbReference>
<dbReference type="InterPro" id="IPR001789">
    <property type="entry name" value="Sig_transdc_resp-reg_receiver"/>
</dbReference>
<comment type="caution">
    <text evidence="8">The sequence shown here is derived from an EMBL/GenBank/DDBJ whole genome shotgun (WGS) entry which is preliminary data.</text>
</comment>
<evidence type="ECO:0000256" key="4">
    <source>
        <dbReference type="ARBA" id="ARBA00023163"/>
    </source>
</evidence>
<feature type="modified residue" description="4-aspartylphosphate" evidence="5">
    <location>
        <position position="54"/>
    </location>
</feature>
<evidence type="ECO:0000256" key="3">
    <source>
        <dbReference type="ARBA" id="ARBA00023125"/>
    </source>
</evidence>
<dbReference type="Pfam" id="PF00072">
    <property type="entry name" value="Response_reg"/>
    <property type="match status" value="1"/>
</dbReference>
<dbReference type="EMBL" id="PYGE01000001">
    <property type="protein sequence ID" value="PSL08384.1"/>
    <property type="molecule type" value="Genomic_DNA"/>
</dbReference>
<reference evidence="8 9" key="1">
    <citation type="submission" date="2018-03" db="EMBL/GenBank/DDBJ databases">
        <title>Genomic Encyclopedia of Archaeal and Bacterial Type Strains, Phase II (KMG-II): from individual species to whole genera.</title>
        <authorList>
            <person name="Goeker M."/>
        </authorList>
    </citation>
    <scope>NUCLEOTIDE SEQUENCE [LARGE SCALE GENOMIC DNA]</scope>
    <source>
        <strain evidence="8 9">DSM 45211</strain>
    </source>
</reference>
<feature type="domain" description="Response regulatory" evidence="7">
    <location>
        <begin position="3"/>
        <end position="119"/>
    </location>
</feature>
<keyword evidence="9" id="KW-1185">Reference proteome</keyword>
<dbReference type="PANTHER" id="PTHR43214">
    <property type="entry name" value="TWO-COMPONENT RESPONSE REGULATOR"/>
    <property type="match status" value="1"/>
</dbReference>
<dbReference type="PRINTS" id="PR00038">
    <property type="entry name" value="HTHLUXR"/>
</dbReference>
<evidence type="ECO:0000256" key="5">
    <source>
        <dbReference type="PROSITE-ProRule" id="PRU00169"/>
    </source>
</evidence>
<evidence type="ECO:0000256" key="1">
    <source>
        <dbReference type="ARBA" id="ARBA00022553"/>
    </source>
</evidence>
<dbReference type="Pfam" id="PF00196">
    <property type="entry name" value="GerE"/>
    <property type="match status" value="1"/>
</dbReference>
<dbReference type="SUPFAM" id="SSF52172">
    <property type="entry name" value="CheY-like"/>
    <property type="match status" value="1"/>
</dbReference>
<dbReference type="InterPro" id="IPR058245">
    <property type="entry name" value="NreC/VraR/RcsB-like_REC"/>
</dbReference>
<dbReference type="InterPro" id="IPR011006">
    <property type="entry name" value="CheY-like_superfamily"/>
</dbReference>
<keyword evidence="2" id="KW-0805">Transcription regulation</keyword>
<accession>A0A2P8EG12</accession>
<proteinExistence type="predicted"/>
<name>A0A2P8EG12_9ACTN</name>
<evidence type="ECO:0000313" key="9">
    <source>
        <dbReference type="Proteomes" id="UP000243528"/>
    </source>
</evidence>
<keyword evidence="1 5" id="KW-0597">Phosphoprotein</keyword>
<gene>
    <name evidence="8" type="ORF">CLV30_101356</name>
</gene>
<dbReference type="AlphaFoldDB" id="A0A2P8EG12"/>
<sequence>MIRVMVVDDQELVRAGFVALLDDDPGIDVVVEADDGAEAVDAALRHRVDVVLMDIRMPRLDGIEATRRILAELEPPRVLILTTFDTDENVFDALEAGAVGFLVKDTPPTQLLDAVRAAVRGGAVISPTTTRRLVDHLVATRMRRDTREPAGLAELTGREREVLELLARGCSNREIAGRLVISELTCKTHVSRVLTKLGVESRVQAAVLAYETGLVRPGAAEIPPSE</sequence>
<organism evidence="8 9">
    <name type="scientific">Haloactinopolyspora alba</name>
    <dbReference type="NCBI Taxonomy" id="648780"/>
    <lineage>
        <taxon>Bacteria</taxon>
        <taxon>Bacillati</taxon>
        <taxon>Actinomycetota</taxon>
        <taxon>Actinomycetes</taxon>
        <taxon>Jiangellales</taxon>
        <taxon>Jiangellaceae</taxon>
        <taxon>Haloactinopolyspora</taxon>
    </lineage>
</organism>
<keyword evidence="4" id="KW-0804">Transcription</keyword>
<dbReference type="GO" id="GO:0000160">
    <property type="term" value="P:phosphorelay signal transduction system"/>
    <property type="evidence" value="ECO:0007669"/>
    <property type="project" value="InterPro"/>
</dbReference>
<protein>
    <submittedName>
        <fullName evidence="8">LuxR family two component transcriptional regulator</fullName>
    </submittedName>
</protein>
<dbReference type="SMART" id="SM00448">
    <property type="entry name" value="REC"/>
    <property type="match status" value="1"/>
</dbReference>
<keyword evidence="3" id="KW-0238">DNA-binding</keyword>
<evidence type="ECO:0000313" key="8">
    <source>
        <dbReference type="EMBL" id="PSL08384.1"/>
    </source>
</evidence>
<dbReference type="InterPro" id="IPR000792">
    <property type="entry name" value="Tscrpt_reg_LuxR_C"/>
</dbReference>
<evidence type="ECO:0000259" key="7">
    <source>
        <dbReference type="PROSITE" id="PS50110"/>
    </source>
</evidence>
<feature type="domain" description="HTH luxR-type" evidence="6">
    <location>
        <begin position="148"/>
        <end position="213"/>
    </location>
</feature>
<dbReference type="PROSITE" id="PS50043">
    <property type="entry name" value="HTH_LUXR_2"/>
    <property type="match status" value="1"/>
</dbReference>
<dbReference type="GO" id="GO:0006355">
    <property type="term" value="P:regulation of DNA-templated transcription"/>
    <property type="evidence" value="ECO:0007669"/>
    <property type="project" value="InterPro"/>
</dbReference>